<evidence type="ECO:0000256" key="7">
    <source>
        <dbReference type="ARBA" id="ARBA00022840"/>
    </source>
</evidence>
<keyword evidence="9" id="KW-0413">Isomerase</keyword>
<dbReference type="GO" id="GO:0016787">
    <property type="term" value="F:hydrolase activity"/>
    <property type="evidence" value="ECO:0007669"/>
    <property type="project" value="UniProtKB-KW"/>
</dbReference>
<dbReference type="GO" id="GO:0003677">
    <property type="term" value="F:DNA binding"/>
    <property type="evidence" value="ECO:0007669"/>
    <property type="project" value="UniProtKB-KW"/>
</dbReference>
<reference evidence="13 14" key="1">
    <citation type="submission" date="2019-03" db="EMBL/GenBank/DDBJ databases">
        <title>Genomic Encyclopedia of Type Strains, Phase IV (KMG-IV): sequencing the most valuable type-strain genomes for metagenomic binning, comparative biology and taxonomic classification.</title>
        <authorList>
            <person name="Goeker M."/>
        </authorList>
    </citation>
    <scope>NUCLEOTIDE SEQUENCE [LARGE SCALE GENOMIC DNA]</scope>
    <source>
        <strain evidence="13 14">DSM 16998</strain>
    </source>
</reference>
<dbReference type="InterPro" id="IPR027417">
    <property type="entry name" value="P-loop_NTPase"/>
</dbReference>
<evidence type="ECO:0000256" key="8">
    <source>
        <dbReference type="ARBA" id="ARBA00023125"/>
    </source>
</evidence>
<evidence type="ECO:0000313" key="14">
    <source>
        <dbReference type="Proteomes" id="UP000295361"/>
    </source>
</evidence>
<dbReference type="Gene3D" id="1.10.860.10">
    <property type="entry name" value="DNAb Helicase, Chain A"/>
    <property type="match status" value="1"/>
</dbReference>
<protein>
    <recommendedName>
        <fullName evidence="10">DNA 5'-3' helicase</fullName>
        <ecNumber evidence="10">5.6.2.3</ecNumber>
    </recommendedName>
</protein>
<name>A0A4R6QKR8_9BURK</name>
<evidence type="ECO:0000259" key="12">
    <source>
        <dbReference type="PROSITE" id="PS51199"/>
    </source>
</evidence>
<dbReference type="GO" id="GO:0005829">
    <property type="term" value="C:cytosol"/>
    <property type="evidence" value="ECO:0007669"/>
    <property type="project" value="TreeGrafter"/>
</dbReference>
<dbReference type="InterPro" id="IPR007694">
    <property type="entry name" value="DNA_helicase_DnaB-like_C"/>
</dbReference>
<dbReference type="AlphaFoldDB" id="A0A4R6QKR8"/>
<keyword evidence="2" id="KW-0639">Primosome</keyword>
<dbReference type="EC" id="5.6.2.3" evidence="10"/>
<evidence type="ECO:0000256" key="10">
    <source>
        <dbReference type="ARBA" id="ARBA00044969"/>
    </source>
</evidence>
<dbReference type="Proteomes" id="UP000295361">
    <property type="component" value="Unassembled WGS sequence"/>
</dbReference>
<dbReference type="PANTHER" id="PTHR30153">
    <property type="entry name" value="REPLICATIVE DNA HELICASE DNAB"/>
    <property type="match status" value="1"/>
</dbReference>
<dbReference type="Gene3D" id="3.40.50.300">
    <property type="entry name" value="P-loop containing nucleotide triphosphate hydrolases"/>
    <property type="match status" value="1"/>
</dbReference>
<dbReference type="InterPro" id="IPR036185">
    <property type="entry name" value="DNA_heli_DnaB-like_N_sf"/>
</dbReference>
<dbReference type="SUPFAM" id="SSF48024">
    <property type="entry name" value="N-terminal domain of DnaB helicase"/>
    <property type="match status" value="1"/>
</dbReference>
<evidence type="ECO:0000256" key="11">
    <source>
        <dbReference type="ARBA" id="ARBA00048954"/>
    </source>
</evidence>
<evidence type="ECO:0000256" key="1">
    <source>
        <dbReference type="ARBA" id="ARBA00008428"/>
    </source>
</evidence>
<dbReference type="PANTHER" id="PTHR30153:SF2">
    <property type="entry name" value="REPLICATIVE DNA HELICASE"/>
    <property type="match status" value="1"/>
</dbReference>
<feature type="domain" description="SF4 helicase" evidence="12">
    <location>
        <begin position="184"/>
        <end position="450"/>
    </location>
</feature>
<sequence>MMRDDVPLREGETLQPVPWSREAEQSVLGALLLDSEAFDRVGDLVQVQSFFDVRHGAIFGAIAGMASSQKPADVVTVFEALSSAGKAEDCGGLSYLNALAQSVPSAANVRRYAEIVAERAADRKLRMVTDEAAGVAREGSPVAEKIDRIATMFAQLQQTGLRSRPVAAADLLPAQIDYLNALANDEILPGVQTHIQSLNEALGGMAEGKVVVIAARPSIGKSSLAEDLLLHFAKTGHTSLFLSQEMEKRELMERALANLGHVDYSRLQAGKLQDHEWTQVTDAVEQLGRLPLYFDDQPALTLMDIRSKALHLAKQGLRFLVVDYLQLCSGPAGARRENRNTEIEEISRGLKTLAKQMKLTVILLSQLNREVERRAVPEPTLADLRDSGAIEQDADAILFLWPARSEYVPGTPRLIACTLAKGRQSSRAGTRLALEFQGAYQKWFESSEPIKHTTHSPRGSGGFSE</sequence>
<dbReference type="RefSeq" id="WP_133702344.1">
    <property type="nucleotide sequence ID" value="NZ_SNXS01000005.1"/>
</dbReference>
<keyword evidence="8" id="KW-0238">DNA-binding</keyword>
<keyword evidence="14" id="KW-1185">Reference proteome</keyword>
<dbReference type="GO" id="GO:0005524">
    <property type="term" value="F:ATP binding"/>
    <property type="evidence" value="ECO:0007669"/>
    <property type="project" value="UniProtKB-KW"/>
</dbReference>
<keyword evidence="7" id="KW-0067">ATP-binding</keyword>
<evidence type="ECO:0000256" key="4">
    <source>
        <dbReference type="ARBA" id="ARBA00022741"/>
    </source>
</evidence>
<evidence type="ECO:0000256" key="6">
    <source>
        <dbReference type="ARBA" id="ARBA00022806"/>
    </source>
</evidence>
<evidence type="ECO:0000256" key="9">
    <source>
        <dbReference type="ARBA" id="ARBA00023235"/>
    </source>
</evidence>
<keyword evidence="3" id="KW-0235">DNA replication</keyword>
<proteinExistence type="inferred from homology"/>
<dbReference type="SUPFAM" id="SSF52540">
    <property type="entry name" value="P-loop containing nucleoside triphosphate hydrolases"/>
    <property type="match status" value="1"/>
</dbReference>
<evidence type="ECO:0000256" key="2">
    <source>
        <dbReference type="ARBA" id="ARBA00022515"/>
    </source>
</evidence>
<evidence type="ECO:0000256" key="5">
    <source>
        <dbReference type="ARBA" id="ARBA00022801"/>
    </source>
</evidence>
<evidence type="ECO:0000313" key="13">
    <source>
        <dbReference type="EMBL" id="TDP63159.1"/>
    </source>
</evidence>
<keyword evidence="6 13" id="KW-0347">Helicase</keyword>
<dbReference type="PROSITE" id="PS51199">
    <property type="entry name" value="SF4_HELICASE"/>
    <property type="match status" value="1"/>
</dbReference>
<dbReference type="Pfam" id="PF00772">
    <property type="entry name" value="DnaB"/>
    <property type="match status" value="1"/>
</dbReference>
<evidence type="ECO:0000256" key="3">
    <source>
        <dbReference type="ARBA" id="ARBA00022705"/>
    </source>
</evidence>
<dbReference type="GO" id="GO:0043139">
    <property type="term" value="F:5'-3' DNA helicase activity"/>
    <property type="evidence" value="ECO:0007669"/>
    <property type="project" value="UniProtKB-EC"/>
</dbReference>
<dbReference type="InterPro" id="IPR016136">
    <property type="entry name" value="DNA_helicase_N/primase_C"/>
</dbReference>
<dbReference type="GO" id="GO:1990077">
    <property type="term" value="C:primosome complex"/>
    <property type="evidence" value="ECO:0007669"/>
    <property type="project" value="UniProtKB-KW"/>
</dbReference>
<comment type="similarity">
    <text evidence="1">Belongs to the helicase family. DnaB subfamily.</text>
</comment>
<dbReference type="GO" id="GO:0006269">
    <property type="term" value="P:DNA replication, synthesis of primer"/>
    <property type="evidence" value="ECO:0007669"/>
    <property type="project" value="UniProtKB-KW"/>
</dbReference>
<dbReference type="InterPro" id="IPR007693">
    <property type="entry name" value="DNA_helicase_DnaB-like_N"/>
</dbReference>
<organism evidence="13 14">
    <name type="scientific">Roseateles toxinivorans</name>
    <dbReference type="NCBI Taxonomy" id="270368"/>
    <lineage>
        <taxon>Bacteria</taxon>
        <taxon>Pseudomonadati</taxon>
        <taxon>Pseudomonadota</taxon>
        <taxon>Betaproteobacteria</taxon>
        <taxon>Burkholderiales</taxon>
        <taxon>Sphaerotilaceae</taxon>
        <taxon>Roseateles</taxon>
    </lineage>
</organism>
<comment type="catalytic activity">
    <reaction evidence="11">
        <text>ATP + H2O = ADP + phosphate + H(+)</text>
        <dbReference type="Rhea" id="RHEA:13065"/>
        <dbReference type="ChEBI" id="CHEBI:15377"/>
        <dbReference type="ChEBI" id="CHEBI:15378"/>
        <dbReference type="ChEBI" id="CHEBI:30616"/>
        <dbReference type="ChEBI" id="CHEBI:43474"/>
        <dbReference type="ChEBI" id="CHEBI:456216"/>
        <dbReference type="EC" id="5.6.2.3"/>
    </reaction>
</comment>
<dbReference type="EMBL" id="SNXS01000005">
    <property type="protein sequence ID" value="TDP63159.1"/>
    <property type="molecule type" value="Genomic_DNA"/>
</dbReference>
<dbReference type="InParanoid" id="A0A4R6QKR8"/>
<dbReference type="OrthoDB" id="8667261at2"/>
<keyword evidence="4" id="KW-0547">Nucleotide-binding</keyword>
<dbReference type="Pfam" id="PF03796">
    <property type="entry name" value="DnaB_C"/>
    <property type="match status" value="1"/>
</dbReference>
<gene>
    <name evidence="13" type="ORF">DES47_105160</name>
</gene>
<accession>A0A4R6QKR8</accession>
<keyword evidence="5" id="KW-0378">Hydrolase</keyword>
<comment type="caution">
    <text evidence="13">The sequence shown here is derived from an EMBL/GenBank/DDBJ whole genome shotgun (WGS) entry which is preliminary data.</text>
</comment>